<evidence type="ECO:0000256" key="7">
    <source>
        <dbReference type="ARBA" id="ARBA00023180"/>
    </source>
</evidence>
<dbReference type="Pfam" id="PF01825">
    <property type="entry name" value="GPS"/>
    <property type="match status" value="1"/>
</dbReference>
<dbReference type="GO" id="GO:0005886">
    <property type="term" value="C:plasma membrane"/>
    <property type="evidence" value="ECO:0007669"/>
    <property type="project" value="TreeGrafter"/>
</dbReference>
<keyword evidence="3 9" id="KW-0812">Transmembrane</keyword>
<evidence type="ECO:0000256" key="8">
    <source>
        <dbReference type="SAM" id="MobiDB-lite"/>
    </source>
</evidence>
<dbReference type="Gene3D" id="1.20.1070.10">
    <property type="entry name" value="Rhodopsin 7-helix transmembrane proteins"/>
    <property type="match status" value="1"/>
</dbReference>
<feature type="transmembrane region" description="Helical" evidence="9">
    <location>
        <begin position="294"/>
        <end position="317"/>
    </location>
</feature>
<dbReference type="Gene3D" id="2.60.220.50">
    <property type="match status" value="1"/>
</dbReference>
<dbReference type="InterPro" id="IPR000832">
    <property type="entry name" value="GPCR_2_secretin-like"/>
</dbReference>
<feature type="compositionally biased region" description="Low complexity" evidence="8">
    <location>
        <begin position="614"/>
        <end position="625"/>
    </location>
</feature>
<dbReference type="Pfam" id="PF00002">
    <property type="entry name" value="7tm_2"/>
    <property type="match status" value="1"/>
</dbReference>
<evidence type="ECO:0000313" key="12">
    <source>
        <dbReference type="EMBL" id="CAI8044257.1"/>
    </source>
</evidence>
<evidence type="ECO:0000256" key="9">
    <source>
        <dbReference type="SAM" id="Phobius"/>
    </source>
</evidence>
<comment type="similarity">
    <text evidence="2">Belongs to the G-protein coupled receptor 2 family. Adhesion G-protein coupled receptor (ADGR) subfamily.</text>
</comment>
<keyword evidence="5 9" id="KW-0472">Membrane</keyword>
<feature type="domain" description="GAIN-B" evidence="10">
    <location>
        <begin position="123"/>
        <end position="283"/>
    </location>
</feature>
<keyword evidence="12" id="KW-0675">Receptor</keyword>
<feature type="transmembrane region" description="Helical" evidence="9">
    <location>
        <begin position="518"/>
        <end position="540"/>
    </location>
</feature>
<proteinExistence type="inferred from homology"/>
<name>A0AA35TBR5_GEOBA</name>
<feature type="transmembrane region" description="Helical" evidence="9">
    <location>
        <begin position="396"/>
        <end position="423"/>
    </location>
</feature>
<dbReference type="GO" id="GO:0004930">
    <property type="term" value="F:G protein-coupled receptor activity"/>
    <property type="evidence" value="ECO:0007669"/>
    <property type="project" value="InterPro"/>
</dbReference>
<protein>
    <submittedName>
        <fullName evidence="12">Adhesion G protein-coupled receptor L2</fullName>
    </submittedName>
</protein>
<keyword evidence="7" id="KW-0325">Glycoprotein</keyword>
<evidence type="ECO:0000256" key="3">
    <source>
        <dbReference type="ARBA" id="ARBA00022692"/>
    </source>
</evidence>
<dbReference type="PANTHER" id="PTHR12011:SF347">
    <property type="entry name" value="FI21270P1-RELATED"/>
    <property type="match status" value="1"/>
</dbReference>
<evidence type="ECO:0000256" key="2">
    <source>
        <dbReference type="ARBA" id="ARBA00007343"/>
    </source>
</evidence>
<dbReference type="SUPFAM" id="SSF81321">
    <property type="entry name" value="Family A G protein-coupled receptor-like"/>
    <property type="match status" value="1"/>
</dbReference>
<accession>A0AA35TBR5</accession>
<dbReference type="FunFam" id="1.20.1070.10:FF:000058">
    <property type="entry name" value="Adhesion G protein-coupled receptor F5"/>
    <property type="match status" value="1"/>
</dbReference>
<dbReference type="InterPro" id="IPR057244">
    <property type="entry name" value="GAIN_B"/>
</dbReference>
<feature type="region of interest" description="Disordered" evidence="8">
    <location>
        <begin position="614"/>
        <end position="648"/>
    </location>
</feature>
<sequence length="648" mass="71502">MVSPLPQSPQLFMSLDEELMAIFLLLYSDVEVGMSQLEDYLDAEAAETVNETQVVYLTTVILDIFGEAPVSRNLSQSFVNIAGQLISAVSSRPEPQDQPPSSSDGSQLLENLDQFALNNHQPSSGNITSDTLSLTVRSGEGEEGDVGVIDNGPFSLSLPSQVFNGPNSETTVYASSFLFANMSGLLDNSLPSNQDNDYVLLGPVLSSFVHTNGRLLERRSLKSPVKITFPFSTGDAPICVFWNFTLTAWDTRGCESELNDETITCFCNHLTHFAVLLSPGDATSDEGVRLSLQVIGIVGVTVSVIFLLITIFTFIAFRSLWSLRNYIHIQLCVCLVIAQLVFVIGVEPRGNEDACSAVAILLHYFWLVCFMWMLMEGAVLYVALVKVFDTQHLKYVIAFTVISYGGPLVYMLVCIPLGLALTGSDGNDHYGYSEACWLRYDTGFIWAFTAPVLLIITINVFFFIMAMVVICRHRRSQAHLSRRRQTINWMKASISLVIVMGITWIMGVLVFTDDLLPVAYIFTIFVAFQGLIIFIVLVIFSKQVRQTYTKWWKVSVVNSELLSKYFSDWSWTTKTSMHSNGTVSPTMNKEGTVPVVTGAMGLSHRGDTFLLHSSKASVSSPPSSSIHPLAEESSFIDPQPENGTAPGN</sequence>
<dbReference type="EMBL" id="CASHTH010003384">
    <property type="protein sequence ID" value="CAI8044257.1"/>
    <property type="molecule type" value="Genomic_DNA"/>
</dbReference>
<organism evidence="12 13">
    <name type="scientific">Geodia barretti</name>
    <name type="common">Barrett's horny sponge</name>
    <dbReference type="NCBI Taxonomy" id="519541"/>
    <lineage>
        <taxon>Eukaryota</taxon>
        <taxon>Metazoa</taxon>
        <taxon>Porifera</taxon>
        <taxon>Demospongiae</taxon>
        <taxon>Heteroscleromorpha</taxon>
        <taxon>Tetractinellida</taxon>
        <taxon>Astrophorina</taxon>
        <taxon>Geodiidae</taxon>
        <taxon>Geodia</taxon>
    </lineage>
</organism>
<evidence type="ECO:0000259" key="10">
    <source>
        <dbReference type="PROSITE" id="PS50221"/>
    </source>
</evidence>
<dbReference type="InterPro" id="IPR046338">
    <property type="entry name" value="GAIN_dom_sf"/>
</dbReference>
<comment type="subcellular location">
    <subcellularLocation>
        <location evidence="1">Membrane</location>
        <topology evidence="1">Multi-pass membrane protein</topology>
    </subcellularLocation>
</comment>
<dbReference type="PANTHER" id="PTHR12011">
    <property type="entry name" value="ADHESION G-PROTEIN COUPLED RECEPTOR"/>
    <property type="match status" value="1"/>
</dbReference>
<evidence type="ECO:0000256" key="4">
    <source>
        <dbReference type="ARBA" id="ARBA00022989"/>
    </source>
</evidence>
<dbReference type="PRINTS" id="PR00249">
    <property type="entry name" value="GPCRSECRETIN"/>
</dbReference>
<comment type="caution">
    <text evidence="12">The sequence shown here is derived from an EMBL/GenBank/DDBJ whole genome shotgun (WGS) entry which is preliminary data.</text>
</comment>
<keyword evidence="13" id="KW-1185">Reference proteome</keyword>
<dbReference type="SMART" id="SM00303">
    <property type="entry name" value="GPS"/>
    <property type="match status" value="1"/>
</dbReference>
<evidence type="ECO:0000313" key="13">
    <source>
        <dbReference type="Proteomes" id="UP001174909"/>
    </source>
</evidence>
<keyword evidence="4 9" id="KW-1133">Transmembrane helix</keyword>
<evidence type="ECO:0000256" key="5">
    <source>
        <dbReference type="ARBA" id="ARBA00023136"/>
    </source>
</evidence>
<feature type="transmembrane region" description="Helical" evidence="9">
    <location>
        <begin position="326"/>
        <end position="344"/>
    </location>
</feature>
<dbReference type="Proteomes" id="UP001174909">
    <property type="component" value="Unassembled WGS sequence"/>
</dbReference>
<gene>
    <name evidence="12" type="ORF">GBAR_LOCUS24564</name>
</gene>
<dbReference type="GO" id="GO:0007166">
    <property type="term" value="P:cell surface receptor signaling pathway"/>
    <property type="evidence" value="ECO:0007669"/>
    <property type="project" value="InterPro"/>
</dbReference>
<keyword evidence="6" id="KW-1015">Disulfide bond</keyword>
<dbReference type="AlphaFoldDB" id="A0AA35TBR5"/>
<dbReference type="InterPro" id="IPR017981">
    <property type="entry name" value="GPCR_2-like_7TM"/>
</dbReference>
<feature type="transmembrane region" description="Helical" evidence="9">
    <location>
        <begin position="492"/>
        <end position="512"/>
    </location>
</feature>
<evidence type="ECO:0000259" key="11">
    <source>
        <dbReference type="PROSITE" id="PS50261"/>
    </source>
</evidence>
<dbReference type="PROSITE" id="PS50261">
    <property type="entry name" value="G_PROTEIN_RECEP_F2_4"/>
    <property type="match status" value="1"/>
</dbReference>
<feature type="domain" description="G-protein coupled receptors family 2 profile 2" evidence="11">
    <location>
        <begin position="292"/>
        <end position="541"/>
    </location>
</feature>
<evidence type="ECO:0000256" key="6">
    <source>
        <dbReference type="ARBA" id="ARBA00023157"/>
    </source>
</evidence>
<reference evidence="12" key="1">
    <citation type="submission" date="2023-03" db="EMBL/GenBank/DDBJ databases">
        <authorList>
            <person name="Steffen K."/>
            <person name="Cardenas P."/>
        </authorList>
    </citation>
    <scope>NUCLEOTIDE SEQUENCE</scope>
</reference>
<feature type="transmembrane region" description="Helical" evidence="9">
    <location>
        <begin position="364"/>
        <end position="384"/>
    </location>
</feature>
<dbReference type="InterPro" id="IPR000203">
    <property type="entry name" value="GPS"/>
</dbReference>
<evidence type="ECO:0000256" key="1">
    <source>
        <dbReference type="ARBA" id="ARBA00004141"/>
    </source>
</evidence>
<feature type="transmembrane region" description="Helical" evidence="9">
    <location>
        <begin position="443"/>
        <end position="471"/>
    </location>
</feature>
<dbReference type="PROSITE" id="PS50221">
    <property type="entry name" value="GAIN_B"/>
    <property type="match status" value="1"/>
</dbReference>